<dbReference type="InterPro" id="IPR052174">
    <property type="entry name" value="Flavoredoxin"/>
</dbReference>
<dbReference type="SUPFAM" id="SSF50475">
    <property type="entry name" value="FMN-binding split barrel"/>
    <property type="match status" value="1"/>
</dbReference>
<organism evidence="3 4">
    <name type="scientific">Parabacteroides chartae</name>
    <dbReference type="NCBI Taxonomy" id="1037355"/>
    <lineage>
        <taxon>Bacteria</taxon>
        <taxon>Pseudomonadati</taxon>
        <taxon>Bacteroidota</taxon>
        <taxon>Bacteroidia</taxon>
        <taxon>Bacteroidales</taxon>
        <taxon>Tannerellaceae</taxon>
        <taxon>Parabacteroides</taxon>
    </lineage>
</organism>
<dbReference type="GO" id="GO:0010181">
    <property type="term" value="F:FMN binding"/>
    <property type="evidence" value="ECO:0007669"/>
    <property type="project" value="InterPro"/>
</dbReference>
<name>A0A1T5EZI3_9BACT</name>
<dbReference type="Gene3D" id="2.30.110.10">
    <property type="entry name" value="Electron Transport, Fmn-binding Protein, Chain A"/>
    <property type="match status" value="1"/>
</dbReference>
<evidence type="ECO:0000256" key="1">
    <source>
        <dbReference type="ARBA" id="ARBA00038054"/>
    </source>
</evidence>
<evidence type="ECO:0000259" key="2">
    <source>
        <dbReference type="Pfam" id="PF01613"/>
    </source>
</evidence>
<dbReference type="InterPro" id="IPR012349">
    <property type="entry name" value="Split_barrel_FMN-bd"/>
</dbReference>
<keyword evidence="4" id="KW-1185">Reference proteome</keyword>
<evidence type="ECO:0000313" key="3">
    <source>
        <dbReference type="EMBL" id="SKB89288.1"/>
    </source>
</evidence>
<feature type="domain" description="Flavin reductase like" evidence="2">
    <location>
        <begin position="23"/>
        <end position="168"/>
    </location>
</feature>
<dbReference type="RefSeq" id="WP_079684588.1">
    <property type="nucleotide sequence ID" value="NZ_FUYQ01000034.1"/>
</dbReference>
<dbReference type="Proteomes" id="UP000190852">
    <property type="component" value="Unassembled WGS sequence"/>
</dbReference>
<dbReference type="AlphaFoldDB" id="A0A1T5EZI3"/>
<evidence type="ECO:0000313" key="4">
    <source>
        <dbReference type="Proteomes" id="UP000190852"/>
    </source>
</evidence>
<gene>
    <name evidence="3" type="ORF">SAMN05660349_03225</name>
</gene>
<dbReference type="GO" id="GO:0016646">
    <property type="term" value="F:oxidoreductase activity, acting on the CH-NH group of donors, NAD or NADP as acceptor"/>
    <property type="evidence" value="ECO:0007669"/>
    <property type="project" value="UniProtKB-ARBA"/>
</dbReference>
<reference evidence="4" key="1">
    <citation type="submission" date="2017-02" db="EMBL/GenBank/DDBJ databases">
        <authorList>
            <person name="Varghese N."/>
            <person name="Submissions S."/>
        </authorList>
    </citation>
    <scope>NUCLEOTIDE SEQUENCE [LARGE SCALE GENOMIC DNA]</scope>
    <source>
        <strain evidence="4">DSM 24967</strain>
    </source>
</reference>
<comment type="similarity">
    <text evidence="1">Belongs to the flavoredoxin family.</text>
</comment>
<accession>A0A1T5EZI3</accession>
<dbReference type="EMBL" id="FUYQ01000034">
    <property type="protein sequence ID" value="SKB89288.1"/>
    <property type="molecule type" value="Genomic_DNA"/>
</dbReference>
<sequence>MNSFKVVKTKEASMDAFDLKNKWMLVTAAKSDGSVNTMTANWGGLGIMWNKEVAYVVIRPQRFTKEFVDEATTFTLTFFAEDYKKKALTYLGKVSGRDEDKIAKAGLTICKDEEGVPYFAEAESVFFVKKLFVQPMVAESFLDNEIISQWYPEGDFHHLYIAEVCKVMIKE</sequence>
<dbReference type="PANTHER" id="PTHR43567:SF5">
    <property type="entry name" value="HYPOTHETICAL CYTOSOLIC PROTEIN"/>
    <property type="match status" value="1"/>
</dbReference>
<dbReference type="Pfam" id="PF01613">
    <property type="entry name" value="Flavin_Reduct"/>
    <property type="match status" value="1"/>
</dbReference>
<dbReference type="PANTHER" id="PTHR43567">
    <property type="entry name" value="FLAVOREDOXIN-RELATED-RELATED"/>
    <property type="match status" value="1"/>
</dbReference>
<dbReference type="InterPro" id="IPR002563">
    <property type="entry name" value="Flavin_Rdtase-like_dom"/>
</dbReference>
<proteinExistence type="inferred from homology"/>
<protein>
    <submittedName>
        <fullName evidence="3">NADH-FMN oxidoreductase RutF, flavin reductase (DIM6/NTAB) family</fullName>
    </submittedName>
</protein>